<dbReference type="EMBL" id="UYWX01008243">
    <property type="protein sequence ID" value="VDM27333.1"/>
    <property type="molecule type" value="Genomic_DNA"/>
</dbReference>
<reference evidence="2 3" key="2">
    <citation type="submission" date="2018-11" db="EMBL/GenBank/DDBJ databases">
        <authorList>
            <consortium name="Pathogen Informatics"/>
        </authorList>
    </citation>
    <scope>NUCLEOTIDE SEQUENCE [LARGE SCALE GENOMIC DNA]</scope>
</reference>
<dbReference type="STRING" id="6205.A0A0R3WXZ4"/>
<dbReference type="Gene3D" id="1.25.40.570">
    <property type="match status" value="1"/>
</dbReference>
<protein>
    <submittedName>
        <fullName evidence="4">RPN7 domain-containing protein</fullName>
    </submittedName>
</protein>
<organism evidence="4">
    <name type="scientific">Hydatigena taeniaeformis</name>
    <name type="common">Feline tapeworm</name>
    <name type="synonym">Taenia taeniaeformis</name>
    <dbReference type="NCBI Taxonomy" id="6205"/>
    <lineage>
        <taxon>Eukaryota</taxon>
        <taxon>Metazoa</taxon>
        <taxon>Spiralia</taxon>
        <taxon>Lophotrochozoa</taxon>
        <taxon>Platyhelminthes</taxon>
        <taxon>Cestoda</taxon>
        <taxon>Eucestoda</taxon>
        <taxon>Cyclophyllidea</taxon>
        <taxon>Taeniidae</taxon>
        <taxon>Hydatigera</taxon>
    </lineage>
</organism>
<dbReference type="InterPro" id="IPR045135">
    <property type="entry name" value="Rpn7_N"/>
</dbReference>
<dbReference type="Pfam" id="PF10602">
    <property type="entry name" value="RPN7"/>
    <property type="match status" value="1"/>
</dbReference>
<evidence type="ECO:0000259" key="1">
    <source>
        <dbReference type="Pfam" id="PF10602"/>
    </source>
</evidence>
<name>A0A0R3WXZ4_HYDTA</name>
<keyword evidence="3" id="KW-1185">Reference proteome</keyword>
<dbReference type="Proteomes" id="UP000274429">
    <property type="component" value="Unassembled WGS sequence"/>
</dbReference>
<feature type="domain" description="26S proteasome regulatory subunit Rpn7 N-terminal" evidence="1">
    <location>
        <begin position="1"/>
        <end position="103"/>
    </location>
</feature>
<sequence>MKYYTRSREYCTSWQQDLNSCLSIVKVSIYQAAWSHAGAYVSMAENFCEAQNSESPKNGDARPISPAVAAARSELALASGLIKLVTCNYQDATAQFLQVIVCLISKDFLS</sequence>
<reference evidence="4" key="1">
    <citation type="submission" date="2017-02" db="UniProtKB">
        <authorList>
            <consortium name="WormBaseParasite"/>
        </authorList>
    </citation>
    <scope>IDENTIFICATION</scope>
</reference>
<gene>
    <name evidence="2" type="ORF">TTAC_LOCUS5617</name>
</gene>
<evidence type="ECO:0000313" key="4">
    <source>
        <dbReference type="WBParaSite" id="TTAC_0000563401-mRNA-1"/>
    </source>
</evidence>
<dbReference type="OrthoDB" id="422427at2759"/>
<dbReference type="AlphaFoldDB" id="A0A0R3WXZ4"/>
<evidence type="ECO:0000313" key="3">
    <source>
        <dbReference type="Proteomes" id="UP000274429"/>
    </source>
</evidence>
<dbReference type="WBParaSite" id="TTAC_0000563401-mRNA-1">
    <property type="protein sequence ID" value="TTAC_0000563401-mRNA-1"/>
    <property type="gene ID" value="TTAC_0000563401"/>
</dbReference>
<evidence type="ECO:0000313" key="2">
    <source>
        <dbReference type="EMBL" id="VDM27333.1"/>
    </source>
</evidence>
<accession>A0A0R3WXZ4</accession>
<proteinExistence type="predicted"/>